<dbReference type="AlphaFoldDB" id="F0F367"/>
<dbReference type="EMBL" id="AEWX01000001">
    <property type="protein sequence ID" value="EGC21283.1"/>
    <property type="molecule type" value="Genomic_DNA"/>
</dbReference>
<keyword evidence="2" id="KW-1185">Reference proteome</keyword>
<proteinExistence type="predicted"/>
<protein>
    <submittedName>
        <fullName evidence="1">Uncharacterized protein</fullName>
    </submittedName>
</protein>
<evidence type="ECO:0000313" key="2">
    <source>
        <dbReference type="Proteomes" id="UP000005697"/>
    </source>
</evidence>
<dbReference type="HOGENOM" id="CLU_3220181_0_0_10"/>
<reference evidence="1 2" key="1">
    <citation type="submission" date="2011-01" db="EMBL/GenBank/DDBJ databases">
        <authorList>
            <person name="Muzny D."/>
            <person name="Qin X."/>
            <person name="Deng J."/>
            <person name="Jiang H."/>
            <person name="Liu Y."/>
            <person name="Qu J."/>
            <person name="Song X.-Z."/>
            <person name="Zhang L."/>
            <person name="Thornton R."/>
            <person name="Coyle M."/>
            <person name="Francisco L."/>
            <person name="Jackson L."/>
            <person name="Javaid M."/>
            <person name="Korchina V."/>
            <person name="Kovar C."/>
            <person name="Mata R."/>
            <person name="Mathew T."/>
            <person name="Ngo R."/>
            <person name="Nguyen L."/>
            <person name="Nguyen N."/>
            <person name="Okwuonu G."/>
            <person name="Ongeri F."/>
            <person name="Pham C."/>
            <person name="Simmons D."/>
            <person name="Wilczek-Boney K."/>
            <person name="Hale W."/>
            <person name="Jakkamsetti A."/>
            <person name="Pham P."/>
            <person name="Ruth R."/>
            <person name="San Lucas F."/>
            <person name="Warren J."/>
            <person name="Zhang J."/>
            <person name="Zhao Z."/>
            <person name="Zhou C."/>
            <person name="Zhu D."/>
            <person name="Lee S."/>
            <person name="Bess C."/>
            <person name="Blankenburg K."/>
            <person name="Forbes L."/>
            <person name="Fu Q."/>
            <person name="Gubbala S."/>
            <person name="Hirani K."/>
            <person name="Jayaseelan J.C."/>
            <person name="Lara F."/>
            <person name="Munidasa M."/>
            <person name="Palculict T."/>
            <person name="Patil S."/>
            <person name="Pu L.-L."/>
            <person name="Saada N."/>
            <person name="Tang L."/>
            <person name="Weissenberger G."/>
            <person name="Zhu Y."/>
            <person name="Hemphill L."/>
            <person name="Shang Y."/>
            <person name="Youmans B."/>
            <person name="Ayvaz T."/>
            <person name="Ross M."/>
            <person name="Santibanez J."/>
            <person name="Aqrawi P."/>
            <person name="Gross S."/>
            <person name="Joshi V."/>
            <person name="Fowler G."/>
            <person name="Nazareth L."/>
            <person name="Reid J."/>
            <person name="Worley K."/>
            <person name="Petrosino J."/>
            <person name="Highlander S."/>
            <person name="Gibbs R."/>
        </authorList>
    </citation>
    <scope>NUCLEOTIDE SEQUENCE [LARGE SCALE GENOMIC DNA]</scope>
    <source>
        <strain evidence="1 2">DSM 16608</strain>
    </source>
</reference>
<organism evidence="1 2">
    <name type="scientific">Prevotella multiformis DSM 16608</name>
    <dbReference type="NCBI Taxonomy" id="888743"/>
    <lineage>
        <taxon>Bacteria</taxon>
        <taxon>Pseudomonadati</taxon>
        <taxon>Bacteroidota</taxon>
        <taxon>Bacteroidia</taxon>
        <taxon>Bacteroidales</taxon>
        <taxon>Prevotellaceae</taxon>
        <taxon>Prevotella</taxon>
    </lineage>
</organism>
<sequence>MFFTAGPVGFCFCRAIGYGRKRTGKAVGSCGLYAPSLCQGIRLG</sequence>
<comment type="caution">
    <text evidence="1">The sequence shown here is derived from an EMBL/GenBank/DDBJ whole genome shotgun (WGS) entry which is preliminary data.</text>
</comment>
<dbReference type="Proteomes" id="UP000005697">
    <property type="component" value="Unassembled WGS sequence"/>
</dbReference>
<accession>F0F367</accession>
<evidence type="ECO:0000313" key="1">
    <source>
        <dbReference type="EMBL" id="EGC21283.1"/>
    </source>
</evidence>
<gene>
    <name evidence="1" type="ORF">HMPREF9141_0033</name>
</gene>
<dbReference type="STRING" id="888743.HMPREF9141_0033"/>
<name>F0F367_9BACT</name>